<feature type="signal peptide" evidence="1">
    <location>
        <begin position="1"/>
        <end position="18"/>
    </location>
</feature>
<sequence>MRKTLLAAALLASMTACQKSEAPTAAPAADTAATPADTAKADAAFADLSRRALEGWLQLSPVSATQIGEHKYDGELDDLSAAGRQKGLAFSKKILAELDATDTAALSRENQVDAAILRNQLQYDIWTAETLQSWAWDPQVYNNVAGGAIYGLMAREFAPLPERLKSATARMQKIPALLAQARENLDPARVPKVHAETVAKQNAGILSIVDTFITPNLKDLPEADRAQAEAAIDGLKKAVAEHQAWLDKTLVPNAKGDFRIGQTLYDQKLQFALLSSLSRADIKQRAEGELKRVREEMYGIARTVLKDKPGAPALPETPTADEQQKAIEAALELAYAERPARDKVVPDAEAALAQATEFVRQHDLVTLPDAPVEIIEMPEFQRGVAVAYCDSPGPLDKHLKTFYAVSPIPDEWDQKQVDSFLREYNSRMIHLLSIHEGTPGHYLEGWHSAKFPSTLRAVLRSGMFAEGWAVYTEKMMADAGYLDNDPLFRLVQMKFYLRTIANAILDQGVQVDGWTREQAMDLMVRQTFQQEREAAGKWTRAQLTSAQLPTYFVGVQEHFDMRKAAEAKLGAQFNLKAYHDQVLSYGAPPVRFVRQLMLDEPIK</sequence>
<dbReference type="RefSeq" id="WP_187572032.1">
    <property type="nucleotide sequence ID" value="NZ_CP060731.1"/>
</dbReference>
<dbReference type="PROSITE" id="PS51257">
    <property type="entry name" value="PROKAR_LIPOPROTEIN"/>
    <property type="match status" value="1"/>
</dbReference>
<name>A0A7G9T7U1_PSEMX</name>
<evidence type="ECO:0000256" key="1">
    <source>
        <dbReference type="SAM" id="SignalP"/>
    </source>
</evidence>
<dbReference type="InterPro" id="IPR010281">
    <property type="entry name" value="DUF885"/>
</dbReference>
<evidence type="ECO:0000313" key="2">
    <source>
        <dbReference type="EMBL" id="QNN76166.1"/>
    </source>
</evidence>
<dbReference type="AlphaFoldDB" id="A0A7G9T7U1"/>
<organism evidence="2 3">
    <name type="scientific">Pseudoxanthomonas mexicana</name>
    <dbReference type="NCBI Taxonomy" id="128785"/>
    <lineage>
        <taxon>Bacteria</taxon>
        <taxon>Pseudomonadati</taxon>
        <taxon>Pseudomonadota</taxon>
        <taxon>Gammaproteobacteria</taxon>
        <taxon>Lysobacterales</taxon>
        <taxon>Lysobacteraceae</taxon>
        <taxon>Pseudoxanthomonas</taxon>
    </lineage>
</organism>
<reference evidence="2 3" key="1">
    <citation type="submission" date="2020-08" db="EMBL/GenBank/DDBJ databases">
        <title>Streptomycin Non-resistant strain, P. mexicana.</title>
        <authorList>
            <person name="Ganesh-Kumar S."/>
            <person name="Zhe T."/>
            <person name="Yu Z."/>
            <person name="Min Y."/>
        </authorList>
    </citation>
    <scope>NUCLEOTIDE SEQUENCE [LARGE SCALE GENOMIC DNA]</scope>
    <source>
        <strain evidence="2 3">GTZY2</strain>
    </source>
</reference>
<protein>
    <submittedName>
        <fullName evidence="2">DUF885 domain-containing protein</fullName>
    </submittedName>
</protein>
<evidence type="ECO:0000313" key="3">
    <source>
        <dbReference type="Proteomes" id="UP000515838"/>
    </source>
</evidence>
<accession>A0A7G9T7U1</accession>
<dbReference type="Proteomes" id="UP000515838">
    <property type="component" value="Chromosome"/>
</dbReference>
<proteinExistence type="predicted"/>
<dbReference type="PANTHER" id="PTHR33361">
    <property type="entry name" value="GLR0591 PROTEIN"/>
    <property type="match status" value="1"/>
</dbReference>
<feature type="chain" id="PRO_5028852403" evidence="1">
    <location>
        <begin position="19"/>
        <end position="603"/>
    </location>
</feature>
<dbReference type="PANTHER" id="PTHR33361:SF15">
    <property type="entry name" value="DUF885 FAMILY LIPOPROTEIN"/>
    <property type="match status" value="1"/>
</dbReference>
<dbReference type="Pfam" id="PF05960">
    <property type="entry name" value="DUF885"/>
    <property type="match status" value="1"/>
</dbReference>
<dbReference type="GeneID" id="81471152"/>
<dbReference type="EMBL" id="CP060731">
    <property type="protein sequence ID" value="QNN76166.1"/>
    <property type="molecule type" value="Genomic_DNA"/>
</dbReference>
<gene>
    <name evidence="2" type="ORF">IAE60_09250</name>
</gene>
<keyword evidence="1" id="KW-0732">Signal</keyword>